<feature type="domain" description="Thioredoxin" evidence="10">
    <location>
        <begin position="1"/>
        <end position="98"/>
    </location>
</feature>
<dbReference type="InterPro" id="IPR036249">
    <property type="entry name" value="Thioredoxin-like_sf"/>
</dbReference>
<dbReference type="PIRSF" id="PIRSF000077">
    <property type="entry name" value="Thioredoxin"/>
    <property type="match status" value="1"/>
</dbReference>
<dbReference type="Proteomes" id="UP000824094">
    <property type="component" value="Unassembled WGS sequence"/>
</dbReference>
<dbReference type="CDD" id="cd02947">
    <property type="entry name" value="TRX_family"/>
    <property type="match status" value="1"/>
</dbReference>
<dbReference type="InterPro" id="IPR013766">
    <property type="entry name" value="Thioredoxin_domain"/>
</dbReference>
<dbReference type="GO" id="GO:0045454">
    <property type="term" value="P:cell redox homeostasis"/>
    <property type="evidence" value="ECO:0007669"/>
    <property type="project" value="TreeGrafter"/>
</dbReference>
<evidence type="ECO:0000256" key="1">
    <source>
        <dbReference type="ARBA" id="ARBA00008987"/>
    </source>
</evidence>
<dbReference type="FunFam" id="3.40.30.10:FF:000001">
    <property type="entry name" value="Thioredoxin"/>
    <property type="match status" value="1"/>
</dbReference>
<evidence type="ECO:0000256" key="5">
    <source>
        <dbReference type="ARBA" id="ARBA00023157"/>
    </source>
</evidence>
<keyword evidence="3" id="KW-0813">Transport</keyword>
<evidence type="ECO:0000256" key="2">
    <source>
        <dbReference type="ARBA" id="ARBA00020570"/>
    </source>
</evidence>
<dbReference type="InterPro" id="IPR005746">
    <property type="entry name" value="Thioredoxin"/>
</dbReference>
<dbReference type="InterPro" id="IPR017937">
    <property type="entry name" value="Thioredoxin_CS"/>
</dbReference>
<dbReference type="Gene3D" id="3.40.30.10">
    <property type="entry name" value="Glutaredoxin"/>
    <property type="match status" value="1"/>
</dbReference>
<gene>
    <name evidence="11" type="primary">trxA</name>
    <name evidence="11" type="ORF">IAB05_00560</name>
</gene>
<protein>
    <recommendedName>
        <fullName evidence="2 7">Thioredoxin</fullName>
    </recommendedName>
</protein>
<evidence type="ECO:0000259" key="10">
    <source>
        <dbReference type="PROSITE" id="PS51352"/>
    </source>
</evidence>
<comment type="caution">
    <text evidence="11">The sequence shown here is derived from an EMBL/GenBank/DDBJ whole genome shotgun (WGS) entry which is preliminary data.</text>
</comment>
<sequence length="98" mass="10918">MTIIHSADEFDKALLSNKVVLVDFWATWCGPCRMLMPVIEEVAAEAEGKFAVLKVDVDENEQLAMRYKIMTIPTLMVFKNGVAEDKSIGVVPKTAIMN</sequence>
<evidence type="ECO:0000256" key="9">
    <source>
        <dbReference type="PIRSR" id="PIRSR000077-4"/>
    </source>
</evidence>
<proteinExistence type="inferred from homology"/>
<dbReference type="GO" id="GO:0005829">
    <property type="term" value="C:cytosol"/>
    <property type="evidence" value="ECO:0007669"/>
    <property type="project" value="TreeGrafter"/>
</dbReference>
<evidence type="ECO:0000313" key="11">
    <source>
        <dbReference type="EMBL" id="HIU59862.1"/>
    </source>
</evidence>
<keyword evidence="5 9" id="KW-1015">Disulfide bond</keyword>
<feature type="disulfide bond" description="Redox-active" evidence="9">
    <location>
        <begin position="29"/>
        <end position="32"/>
    </location>
</feature>
<dbReference type="EMBL" id="DVNF01000020">
    <property type="protein sequence ID" value="HIU59862.1"/>
    <property type="molecule type" value="Genomic_DNA"/>
</dbReference>
<dbReference type="SUPFAM" id="SSF52833">
    <property type="entry name" value="Thioredoxin-like"/>
    <property type="match status" value="1"/>
</dbReference>
<feature type="non-terminal residue" evidence="11">
    <location>
        <position position="98"/>
    </location>
</feature>
<name>A0A9D1MGW1_9FIRM</name>
<organism evidence="11 12">
    <name type="scientific">Candidatus Stercoripulliclostridium merdigallinarum</name>
    <dbReference type="NCBI Taxonomy" id="2840951"/>
    <lineage>
        <taxon>Bacteria</taxon>
        <taxon>Bacillati</taxon>
        <taxon>Bacillota</taxon>
        <taxon>Clostridia</taxon>
        <taxon>Eubacteriales</taxon>
        <taxon>Candidatus Stercoripulliclostridium</taxon>
    </lineage>
</organism>
<keyword evidence="6 9" id="KW-0676">Redox-active center</keyword>
<dbReference type="Pfam" id="PF00085">
    <property type="entry name" value="Thioredoxin"/>
    <property type="match status" value="1"/>
</dbReference>
<dbReference type="PANTHER" id="PTHR45663">
    <property type="entry name" value="GEO12009P1"/>
    <property type="match status" value="1"/>
</dbReference>
<feature type="active site" description="Nucleophile" evidence="8">
    <location>
        <position position="29"/>
    </location>
</feature>
<feature type="active site" description="Nucleophile" evidence="8">
    <location>
        <position position="32"/>
    </location>
</feature>
<evidence type="ECO:0000313" key="12">
    <source>
        <dbReference type="Proteomes" id="UP000824094"/>
    </source>
</evidence>
<comment type="similarity">
    <text evidence="1">Belongs to the thioredoxin family.</text>
</comment>
<dbReference type="AlphaFoldDB" id="A0A9D1MGW1"/>
<dbReference type="PRINTS" id="PR00421">
    <property type="entry name" value="THIOREDOXIN"/>
</dbReference>
<feature type="site" description="Contributes to redox potential value" evidence="8">
    <location>
        <position position="31"/>
    </location>
</feature>
<reference evidence="11" key="1">
    <citation type="submission" date="2020-10" db="EMBL/GenBank/DDBJ databases">
        <authorList>
            <person name="Gilroy R."/>
        </authorList>
    </citation>
    <scope>NUCLEOTIDE SEQUENCE</scope>
    <source>
        <strain evidence="11">18911</strain>
    </source>
</reference>
<accession>A0A9D1MGW1</accession>
<feature type="site" description="Deprotonates C-terminal active site Cys" evidence="8">
    <location>
        <position position="23"/>
    </location>
</feature>
<dbReference type="GO" id="GO:0015035">
    <property type="term" value="F:protein-disulfide reductase activity"/>
    <property type="evidence" value="ECO:0007669"/>
    <property type="project" value="UniProtKB-UniRule"/>
</dbReference>
<feature type="site" description="Contributes to redox potential value" evidence="8">
    <location>
        <position position="30"/>
    </location>
</feature>
<evidence type="ECO:0000256" key="4">
    <source>
        <dbReference type="ARBA" id="ARBA00022982"/>
    </source>
</evidence>
<evidence type="ECO:0000256" key="3">
    <source>
        <dbReference type="ARBA" id="ARBA00022448"/>
    </source>
</evidence>
<evidence type="ECO:0000256" key="8">
    <source>
        <dbReference type="PIRSR" id="PIRSR000077-1"/>
    </source>
</evidence>
<dbReference type="PANTHER" id="PTHR45663:SF11">
    <property type="entry name" value="GEO12009P1"/>
    <property type="match status" value="1"/>
</dbReference>
<evidence type="ECO:0000256" key="7">
    <source>
        <dbReference type="NCBIfam" id="TIGR01068"/>
    </source>
</evidence>
<evidence type="ECO:0000256" key="6">
    <source>
        <dbReference type="ARBA" id="ARBA00023284"/>
    </source>
</evidence>
<dbReference type="NCBIfam" id="TIGR01068">
    <property type="entry name" value="thioredoxin"/>
    <property type="match status" value="1"/>
</dbReference>
<dbReference type="PROSITE" id="PS00194">
    <property type="entry name" value="THIOREDOXIN_1"/>
    <property type="match status" value="1"/>
</dbReference>
<reference evidence="11" key="2">
    <citation type="journal article" date="2021" name="PeerJ">
        <title>Extensive microbial diversity within the chicken gut microbiome revealed by metagenomics and culture.</title>
        <authorList>
            <person name="Gilroy R."/>
            <person name="Ravi A."/>
            <person name="Getino M."/>
            <person name="Pursley I."/>
            <person name="Horton D.L."/>
            <person name="Alikhan N.F."/>
            <person name="Baker D."/>
            <person name="Gharbi K."/>
            <person name="Hall N."/>
            <person name="Watson M."/>
            <person name="Adriaenssens E.M."/>
            <person name="Foster-Nyarko E."/>
            <person name="Jarju S."/>
            <person name="Secka A."/>
            <person name="Antonio M."/>
            <person name="Oren A."/>
            <person name="Chaudhuri R.R."/>
            <person name="La Ragione R."/>
            <person name="Hildebrand F."/>
            <person name="Pallen M.J."/>
        </authorList>
    </citation>
    <scope>NUCLEOTIDE SEQUENCE</scope>
    <source>
        <strain evidence="11">18911</strain>
    </source>
</reference>
<dbReference type="PROSITE" id="PS51352">
    <property type="entry name" value="THIOREDOXIN_2"/>
    <property type="match status" value="1"/>
</dbReference>
<keyword evidence="4" id="KW-0249">Electron transport</keyword>